<feature type="compositionally biased region" description="Basic residues" evidence="1">
    <location>
        <begin position="326"/>
        <end position="346"/>
    </location>
</feature>
<dbReference type="RefSeq" id="XP_046072289.1">
    <property type="nucleotide sequence ID" value="XM_046219365.1"/>
</dbReference>
<feature type="region of interest" description="Disordered" evidence="1">
    <location>
        <begin position="237"/>
        <end position="269"/>
    </location>
</feature>
<sequence length="373" mass="41348">MYAGQSTTPHGQSVSSDEIKNEETFVESTLQWIPSRPLSPRVQGEQLEKPVVIPRLDVVGGLKAPLPFLRAYSPVLHAHDIHETEFLAFIDNLTVAQAGSPVFQAMNVAGMGVGYVPHHWFQLAGIGIQVAAGVGTAAVATIRTKKFLAVSNEKFFAPRGLKVSLKKDQDVASMVGYPLSQRLLSSAQIGPNTIIGIRDRRMAVLAPYIATLTTDVPPPTKQRNILDRIAAKQKEKDLYKEACKSQANSNSSNSDSSDSESSSSDSSIANVDSKIAKLDREIQTINRKADSELLLHGTSKSGSIEDRRSKELAKVQRKKDRLERKLVRRTRKTERKTERKARKSATKKQEKDSKLEKKVNKMEYIVVERLHVQ</sequence>
<dbReference type="PANTHER" id="PTHR38887:SF1">
    <property type="entry name" value="RAS MODIFICATION PROTEIN ERF4"/>
    <property type="match status" value="1"/>
</dbReference>
<protein>
    <submittedName>
        <fullName evidence="2">Uncharacterized protein</fullName>
    </submittedName>
</protein>
<accession>A0AAD4KS41</accession>
<feature type="region of interest" description="Disordered" evidence="1">
    <location>
        <begin position="300"/>
        <end position="358"/>
    </location>
</feature>
<keyword evidence="3" id="KW-1185">Reference proteome</keyword>
<proteinExistence type="predicted"/>
<gene>
    <name evidence="2" type="ORF">BGW36DRAFT_416984</name>
</gene>
<dbReference type="PANTHER" id="PTHR38887">
    <property type="entry name" value="CHROMOSOME 21, WHOLE GENOME SHOTGUN SEQUENCE"/>
    <property type="match status" value="1"/>
</dbReference>
<organism evidence="2 3">
    <name type="scientific">Talaromyces proteolyticus</name>
    <dbReference type="NCBI Taxonomy" id="1131652"/>
    <lineage>
        <taxon>Eukaryota</taxon>
        <taxon>Fungi</taxon>
        <taxon>Dikarya</taxon>
        <taxon>Ascomycota</taxon>
        <taxon>Pezizomycotina</taxon>
        <taxon>Eurotiomycetes</taxon>
        <taxon>Eurotiomycetidae</taxon>
        <taxon>Eurotiales</taxon>
        <taxon>Trichocomaceae</taxon>
        <taxon>Talaromyces</taxon>
        <taxon>Talaromyces sect. Bacilispori</taxon>
    </lineage>
</organism>
<reference evidence="2" key="1">
    <citation type="submission" date="2021-12" db="EMBL/GenBank/DDBJ databases">
        <title>Convergent genome expansion in fungi linked to evolution of root-endophyte symbiosis.</title>
        <authorList>
            <consortium name="DOE Joint Genome Institute"/>
            <person name="Ke Y.-H."/>
            <person name="Bonito G."/>
            <person name="Liao H.-L."/>
            <person name="Looney B."/>
            <person name="Rojas-Flechas A."/>
            <person name="Nash J."/>
            <person name="Hameed K."/>
            <person name="Schadt C."/>
            <person name="Martin F."/>
            <person name="Crous P.W."/>
            <person name="Miettinen O."/>
            <person name="Magnuson J.K."/>
            <person name="Labbe J."/>
            <person name="Jacobson D."/>
            <person name="Doktycz M.J."/>
            <person name="Veneault-Fourrey C."/>
            <person name="Kuo A."/>
            <person name="Mondo S."/>
            <person name="Calhoun S."/>
            <person name="Riley R."/>
            <person name="Ohm R."/>
            <person name="LaButti K."/>
            <person name="Andreopoulos B."/>
            <person name="Pangilinan J."/>
            <person name="Nolan M."/>
            <person name="Tritt A."/>
            <person name="Clum A."/>
            <person name="Lipzen A."/>
            <person name="Daum C."/>
            <person name="Barry K."/>
            <person name="Grigoriev I.V."/>
            <person name="Vilgalys R."/>
        </authorList>
    </citation>
    <scope>NUCLEOTIDE SEQUENCE</scope>
    <source>
        <strain evidence="2">PMI_201</strain>
    </source>
</reference>
<comment type="caution">
    <text evidence="2">The sequence shown here is derived from an EMBL/GenBank/DDBJ whole genome shotgun (WGS) entry which is preliminary data.</text>
</comment>
<name>A0AAD4KS41_9EURO</name>
<dbReference type="GeneID" id="70249652"/>
<dbReference type="InterPro" id="IPR053221">
    <property type="entry name" value="Burnettramic_acid_biosynth"/>
</dbReference>
<dbReference type="EMBL" id="JAJTJA010000006">
    <property type="protein sequence ID" value="KAH8697588.1"/>
    <property type="molecule type" value="Genomic_DNA"/>
</dbReference>
<evidence type="ECO:0000313" key="2">
    <source>
        <dbReference type="EMBL" id="KAH8697588.1"/>
    </source>
</evidence>
<evidence type="ECO:0000313" key="3">
    <source>
        <dbReference type="Proteomes" id="UP001201262"/>
    </source>
</evidence>
<feature type="compositionally biased region" description="Basic and acidic residues" evidence="1">
    <location>
        <begin position="347"/>
        <end position="358"/>
    </location>
</feature>
<evidence type="ECO:0000256" key="1">
    <source>
        <dbReference type="SAM" id="MobiDB-lite"/>
    </source>
</evidence>
<feature type="compositionally biased region" description="Low complexity" evidence="1">
    <location>
        <begin position="248"/>
        <end position="267"/>
    </location>
</feature>
<dbReference type="AlphaFoldDB" id="A0AAD4KS41"/>
<feature type="compositionally biased region" description="Basic and acidic residues" evidence="1">
    <location>
        <begin position="303"/>
        <end position="325"/>
    </location>
</feature>
<dbReference type="Proteomes" id="UP001201262">
    <property type="component" value="Unassembled WGS sequence"/>
</dbReference>